<dbReference type="Proteomes" id="UP000822688">
    <property type="component" value="Chromosome 11"/>
</dbReference>
<organism evidence="2 3">
    <name type="scientific">Ceratodon purpureus</name>
    <name type="common">Fire moss</name>
    <name type="synonym">Dicranum purpureum</name>
    <dbReference type="NCBI Taxonomy" id="3225"/>
    <lineage>
        <taxon>Eukaryota</taxon>
        <taxon>Viridiplantae</taxon>
        <taxon>Streptophyta</taxon>
        <taxon>Embryophyta</taxon>
        <taxon>Bryophyta</taxon>
        <taxon>Bryophytina</taxon>
        <taxon>Bryopsida</taxon>
        <taxon>Dicranidae</taxon>
        <taxon>Pseudoditrichales</taxon>
        <taxon>Ditrichaceae</taxon>
        <taxon>Ceratodon</taxon>
    </lineage>
</organism>
<keyword evidence="1" id="KW-0732">Signal</keyword>
<comment type="caution">
    <text evidence="2">The sequence shown here is derived from an EMBL/GenBank/DDBJ whole genome shotgun (WGS) entry which is preliminary data.</text>
</comment>
<feature type="chain" id="PRO_5035768282" evidence="1">
    <location>
        <begin position="25"/>
        <end position="57"/>
    </location>
</feature>
<dbReference type="EMBL" id="CM026432">
    <property type="protein sequence ID" value="KAG0557329.1"/>
    <property type="molecule type" value="Genomic_DNA"/>
</dbReference>
<keyword evidence="3" id="KW-1185">Reference proteome</keyword>
<reference evidence="2 3" key="1">
    <citation type="submission" date="2020-06" db="EMBL/GenBank/DDBJ databases">
        <title>WGS assembly of Ceratodon purpureus strain R40.</title>
        <authorList>
            <person name="Carey S.B."/>
            <person name="Jenkins J."/>
            <person name="Shu S."/>
            <person name="Lovell J.T."/>
            <person name="Sreedasyam A."/>
            <person name="Maumus F."/>
            <person name="Tiley G.P."/>
            <person name="Fernandez-Pozo N."/>
            <person name="Barry K."/>
            <person name="Chen C."/>
            <person name="Wang M."/>
            <person name="Lipzen A."/>
            <person name="Daum C."/>
            <person name="Saski C.A."/>
            <person name="Payton A.C."/>
            <person name="Mcbreen J.C."/>
            <person name="Conrad R.E."/>
            <person name="Kollar L.M."/>
            <person name="Olsson S."/>
            <person name="Huttunen S."/>
            <person name="Landis J.B."/>
            <person name="Wickett N.J."/>
            <person name="Johnson M.G."/>
            <person name="Rensing S.A."/>
            <person name="Grimwood J."/>
            <person name="Schmutz J."/>
            <person name="Mcdaniel S.F."/>
        </authorList>
    </citation>
    <scope>NUCLEOTIDE SEQUENCE [LARGE SCALE GENOMIC DNA]</scope>
    <source>
        <strain evidence="2 3">R40</strain>
    </source>
</reference>
<sequence>MCYALMFAMLPISSLLCICVRTNSSCVESASATNVNHHSIPSNLSIIFWLIECILYF</sequence>
<evidence type="ECO:0000313" key="3">
    <source>
        <dbReference type="Proteomes" id="UP000822688"/>
    </source>
</evidence>
<dbReference type="AlphaFoldDB" id="A0A8T0GGN6"/>
<feature type="signal peptide" evidence="1">
    <location>
        <begin position="1"/>
        <end position="24"/>
    </location>
</feature>
<gene>
    <name evidence="2" type="ORF">KC19_11G120700</name>
</gene>
<evidence type="ECO:0000313" key="2">
    <source>
        <dbReference type="EMBL" id="KAG0557329.1"/>
    </source>
</evidence>
<proteinExistence type="predicted"/>
<name>A0A8T0GGN6_CERPU</name>
<evidence type="ECO:0000256" key="1">
    <source>
        <dbReference type="SAM" id="SignalP"/>
    </source>
</evidence>
<protein>
    <submittedName>
        <fullName evidence="2">Uncharacterized protein</fullName>
    </submittedName>
</protein>
<accession>A0A8T0GGN6</accession>